<name>A0ACC1QXV9_9HYPO</name>
<dbReference type="EMBL" id="JANAKD010000385">
    <property type="protein sequence ID" value="KAJ3494365.1"/>
    <property type="molecule type" value="Genomic_DNA"/>
</dbReference>
<comment type="caution">
    <text evidence="1">The sequence shown here is derived from an EMBL/GenBank/DDBJ whole genome shotgun (WGS) entry which is preliminary data.</text>
</comment>
<evidence type="ECO:0000313" key="1">
    <source>
        <dbReference type="EMBL" id="KAJ3494365.1"/>
    </source>
</evidence>
<organism evidence="1 2">
    <name type="scientific">Lecanicillium saksenae</name>
    <dbReference type="NCBI Taxonomy" id="468837"/>
    <lineage>
        <taxon>Eukaryota</taxon>
        <taxon>Fungi</taxon>
        <taxon>Dikarya</taxon>
        <taxon>Ascomycota</taxon>
        <taxon>Pezizomycotina</taxon>
        <taxon>Sordariomycetes</taxon>
        <taxon>Hypocreomycetidae</taxon>
        <taxon>Hypocreales</taxon>
        <taxon>Cordycipitaceae</taxon>
        <taxon>Lecanicillium</taxon>
    </lineage>
</organism>
<protein>
    <submittedName>
        <fullName evidence="1">Uncharacterized protein</fullName>
    </submittedName>
</protein>
<evidence type="ECO:0000313" key="2">
    <source>
        <dbReference type="Proteomes" id="UP001148737"/>
    </source>
</evidence>
<sequence length="228" mass="24803">MQLQPNQVNQQAFLIPLSSPATISSPLALLLWPAETHDSRRTDLAYHSLDCHFSPFSSPRRALMHPRRTPDIFDKRLLPQSTHPLPSIPLRQAVNGMHQCSDLSAETVSRSLASVTTSCSLPAAASVTNGRIPFLSLKPVGGPATSYSYVTAPRVRTPAPVSGLHVKQSCAFDARMEHVLSQSYQHRVITIPNVMGHQVVSGRPLPPHKTKAAFCACSTMSGHARHPV</sequence>
<dbReference type="Proteomes" id="UP001148737">
    <property type="component" value="Unassembled WGS sequence"/>
</dbReference>
<accession>A0ACC1QXV9</accession>
<reference evidence="1" key="1">
    <citation type="submission" date="2022-07" db="EMBL/GenBank/DDBJ databases">
        <title>Genome Sequence of Lecanicillium saksenae.</title>
        <authorList>
            <person name="Buettner E."/>
        </authorList>
    </citation>
    <scope>NUCLEOTIDE SEQUENCE</scope>
    <source>
        <strain evidence="1">VT-O1</strain>
    </source>
</reference>
<keyword evidence="2" id="KW-1185">Reference proteome</keyword>
<proteinExistence type="predicted"/>
<gene>
    <name evidence="1" type="ORF">NLG97_g4125</name>
</gene>